<feature type="compositionally biased region" description="Pro residues" evidence="2">
    <location>
        <begin position="402"/>
        <end position="412"/>
    </location>
</feature>
<feature type="region of interest" description="Disordered" evidence="2">
    <location>
        <begin position="397"/>
        <end position="428"/>
    </location>
</feature>
<evidence type="ECO:0000256" key="2">
    <source>
        <dbReference type="SAM" id="MobiDB-lite"/>
    </source>
</evidence>
<keyword evidence="1" id="KW-0175">Coiled coil</keyword>
<evidence type="ECO:0000313" key="3">
    <source>
        <dbReference type="EMBL" id="CAD8367022.1"/>
    </source>
</evidence>
<dbReference type="AlphaFoldDB" id="A0A7S0ALF2"/>
<evidence type="ECO:0000256" key="1">
    <source>
        <dbReference type="SAM" id="Coils"/>
    </source>
</evidence>
<reference evidence="3" key="1">
    <citation type="submission" date="2021-01" db="EMBL/GenBank/DDBJ databases">
        <authorList>
            <person name="Corre E."/>
            <person name="Pelletier E."/>
            <person name="Niang G."/>
            <person name="Scheremetjew M."/>
            <person name="Finn R."/>
            <person name="Kale V."/>
            <person name="Holt S."/>
            <person name="Cochrane G."/>
            <person name="Meng A."/>
            <person name="Brown T."/>
            <person name="Cohen L."/>
        </authorList>
    </citation>
    <scope>NUCLEOTIDE SEQUENCE</scope>
    <source>
        <strain evidence="3">Pbaha01</strain>
    </source>
</reference>
<feature type="coiled-coil region" evidence="1">
    <location>
        <begin position="134"/>
        <end position="188"/>
    </location>
</feature>
<sequence length="428" mass="46986">MAILFSGEKINTALRDHEDSIENHSRELGKIQTVLQDKVDSATFSTQLEQVGAVAADRLGAATLEWGRQVAALQERTAALEEREQALCAALATKAEASLLESREQHLAACIGALEAQHEELKSTVAGKADGLHVEEQQRELGALAGRLNSLQQVHECLDAKVSTKADIAHLDEQKARASDLASALKRQGEELSSALQMKASANQHVALDGSLAGLQSKLVALEKDLAAKLGDIDATLTKTVDVTLFDHKARRLDEAYEQLAALERRQAQQHGQVQEALGRKFDKDSAAQQLRQHEQLQSACAYKDDVAKQMRQLQSQLDDCRALTVRYHEQTLASLATKVEQEQLEQQWDKVIDHDIRTDIQLQREALQAALRKKDQLIDLAERMQADLGCALALRGRGPPRLGPLVPPTQPSPRKLRTSVKAATPVP</sequence>
<protein>
    <submittedName>
        <fullName evidence="3">Uncharacterized protein</fullName>
    </submittedName>
</protein>
<name>A0A7S0ALF2_9DINO</name>
<organism evidence="3">
    <name type="scientific">Pyrodinium bahamense</name>
    <dbReference type="NCBI Taxonomy" id="73915"/>
    <lineage>
        <taxon>Eukaryota</taxon>
        <taxon>Sar</taxon>
        <taxon>Alveolata</taxon>
        <taxon>Dinophyceae</taxon>
        <taxon>Gonyaulacales</taxon>
        <taxon>Pyrocystaceae</taxon>
        <taxon>Pyrodinium</taxon>
    </lineage>
</organism>
<feature type="coiled-coil region" evidence="1">
    <location>
        <begin position="246"/>
        <end position="273"/>
    </location>
</feature>
<accession>A0A7S0ALF2</accession>
<proteinExistence type="predicted"/>
<gene>
    <name evidence="3" type="ORF">PBAH0796_LOCUS18184</name>
</gene>
<dbReference type="EMBL" id="HBEG01029825">
    <property type="protein sequence ID" value="CAD8367022.1"/>
    <property type="molecule type" value="Transcribed_RNA"/>
</dbReference>